<dbReference type="AlphaFoldDB" id="A0A7C8YN61"/>
<sequence length="113" mass="11861">MSLIRIFSEGPEVSLSGSPMTAALCGLEPFGPRALACSEAPASIYFLALSHAPPVLDADMAIWTPETREPARTPERVSTPKNMPTMSGMSMTKAPGGTISLIEASVEILTQVA</sequence>
<evidence type="ECO:0000256" key="1">
    <source>
        <dbReference type="SAM" id="MobiDB-lite"/>
    </source>
</evidence>
<organism evidence="2">
    <name type="scientific">Opuntia streptacantha</name>
    <name type="common">Prickly pear cactus</name>
    <name type="synonym">Opuntia cardona</name>
    <dbReference type="NCBI Taxonomy" id="393608"/>
    <lineage>
        <taxon>Eukaryota</taxon>
        <taxon>Viridiplantae</taxon>
        <taxon>Streptophyta</taxon>
        <taxon>Embryophyta</taxon>
        <taxon>Tracheophyta</taxon>
        <taxon>Spermatophyta</taxon>
        <taxon>Magnoliopsida</taxon>
        <taxon>eudicotyledons</taxon>
        <taxon>Gunneridae</taxon>
        <taxon>Pentapetalae</taxon>
        <taxon>Caryophyllales</taxon>
        <taxon>Cactineae</taxon>
        <taxon>Cactaceae</taxon>
        <taxon>Opuntioideae</taxon>
        <taxon>Opuntia</taxon>
    </lineage>
</organism>
<feature type="region of interest" description="Disordered" evidence="1">
    <location>
        <begin position="66"/>
        <end position="94"/>
    </location>
</feature>
<proteinExistence type="predicted"/>
<reference evidence="2" key="2">
    <citation type="submission" date="2020-07" db="EMBL/GenBank/DDBJ databases">
        <authorList>
            <person name="Vera ALvarez R."/>
            <person name="Arias-Moreno D.M."/>
            <person name="Jimenez-Jacinto V."/>
            <person name="Jimenez-Bremont J.F."/>
            <person name="Swaminathan K."/>
            <person name="Moose S.P."/>
            <person name="Guerrero-Gonzalez M.L."/>
            <person name="Marino-Ramirez L."/>
            <person name="Landsman D."/>
            <person name="Rodriguez-Kessler M."/>
            <person name="Delgado-Sanchez P."/>
        </authorList>
    </citation>
    <scope>NUCLEOTIDE SEQUENCE</scope>
    <source>
        <tissue evidence="2">Cladode</tissue>
    </source>
</reference>
<accession>A0A7C8YN61</accession>
<dbReference type="EMBL" id="GISG01039103">
    <property type="protein sequence ID" value="MBA4622498.1"/>
    <property type="molecule type" value="Transcribed_RNA"/>
</dbReference>
<feature type="compositionally biased region" description="Polar residues" evidence="1">
    <location>
        <begin position="79"/>
        <end position="90"/>
    </location>
</feature>
<reference evidence="2" key="1">
    <citation type="journal article" date="2013" name="J. Plant Res.">
        <title>Effect of fungi and light on seed germination of three Opuntia species from semiarid lands of central Mexico.</title>
        <authorList>
            <person name="Delgado-Sanchez P."/>
            <person name="Jimenez-Bremont J.F."/>
            <person name="Guerrero-Gonzalez Mde L."/>
            <person name="Flores J."/>
        </authorList>
    </citation>
    <scope>NUCLEOTIDE SEQUENCE</scope>
    <source>
        <tissue evidence="2">Cladode</tissue>
    </source>
</reference>
<protein>
    <submittedName>
        <fullName evidence="2">Uncharacterized protein</fullName>
    </submittedName>
</protein>
<evidence type="ECO:0000313" key="2">
    <source>
        <dbReference type="EMBL" id="MBA4622498.1"/>
    </source>
</evidence>
<feature type="compositionally biased region" description="Basic and acidic residues" evidence="1">
    <location>
        <begin position="66"/>
        <end position="75"/>
    </location>
</feature>
<name>A0A7C8YN61_OPUST</name>